<sequence length="106" mass="11223">MKAHRATNAYMTMSAHRIPDPYRTTGPDGDGPDSTVADGTRRWPGGAERGLRGPAFHWPDVRLAGPSLVEPPEKGVGAVDCHPADLPDFTPVSSHVSVARSLAVTP</sequence>
<keyword evidence="3" id="KW-1185">Reference proteome</keyword>
<dbReference type="Proteomes" id="UP000516444">
    <property type="component" value="Chromosome"/>
</dbReference>
<reference evidence="2 3" key="1">
    <citation type="journal article" date="2014" name="Int. J. Syst. Evol. Microbiol.">
        <title>Complete genome sequence of Corynebacterium casei LMG S-19264T (=DSM 44701T), isolated from a smear-ripened cheese.</title>
        <authorList>
            <consortium name="US DOE Joint Genome Institute (JGI-PGF)"/>
            <person name="Walter F."/>
            <person name="Albersmeier A."/>
            <person name="Kalinowski J."/>
            <person name="Ruckert C."/>
        </authorList>
    </citation>
    <scope>NUCLEOTIDE SEQUENCE [LARGE SCALE GENOMIC DNA]</scope>
    <source>
        <strain evidence="2 3">JCM 4677</strain>
    </source>
</reference>
<feature type="region of interest" description="Disordered" evidence="1">
    <location>
        <begin position="1"/>
        <end position="54"/>
    </location>
</feature>
<evidence type="ECO:0000256" key="1">
    <source>
        <dbReference type="SAM" id="MobiDB-lite"/>
    </source>
</evidence>
<name>A0A7G1P6Z6_9ACTN</name>
<evidence type="ECO:0000313" key="3">
    <source>
        <dbReference type="Proteomes" id="UP000516444"/>
    </source>
</evidence>
<dbReference type="KEGG" id="sgm:GCM10017557_44650"/>
<dbReference type="AlphaFoldDB" id="A0A7G1P6Z6"/>
<evidence type="ECO:0000313" key="2">
    <source>
        <dbReference type="EMBL" id="BCL29606.1"/>
    </source>
</evidence>
<organism evidence="2 3">
    <name type="scientific">Streptomyces aurantiacus</name>
    <dbReference type="NCBI Taxonomy" id="47760"/>
    <lineage>
        <taxon>Bacteria</taxon>
        <taxon>Bacillati</taxon>
        <taxon>Actinomycetota</taxon>
        <taxon>Actinomycetes</taxon>
        <taxon>Kitasatosporales</taxon>
        <taxon>Streptomycetaceae</taxon>
        <taxon>Streptomyces</taxon>
        <taxon>Streptomyces aurantiacus group</taxon>
    </lineage>
</organism>
<protein>
    <submittedName>
        <fullName evidence="2">Uncharacterized protein</fullName>
    </submittedName>
</protein>
<gene>
    <name evidence="2" type="ORF">GCM10017557_44650</name>
</gene>
<proteinExistence type="predicted"/>
<dbReference type="EMBL" id="AP023440">
    <property type="protein sequence ID" value="BCL29606.1"/>
    <property type="molecule type" value="Genomic_DNA"/>
</dbReference>
<accession>A0A7G1P6Z6</accession>